<sequence>DKNVKLPSSMQDWNEDHVRHWLVHEVKLKEQHANKLHEEELTGPSLVKLQREQLKEFGLKSLQISLLIDSRDEYLKKSKPKSSSTHSTQAEFSNSEEKPPKKNKKINKKATGQQEEKSVHQKQAEPGDVVDVDATQQNTSKSQVNLCSPCPFDHHYTSHRYIRGSVLPSETGITNYIDPVREFKLFACEGDVNEESKMKKFCNEVFRFSAGCMNRRTNGTIHFGVGDTKSGYRHGEVTGVHIEDQSKFVDTIDNNISKYFQKDRIEDAKECIRPPRFVEVISPEHTSLGAYVIEVDVSSKSTICKMKHVNGKWQAGKENHVYKRDGASSKDILATQNSEQWKEEYRRICEDVKKWNEQRKLAETRMDDGKKLTTLITRGKGTLDDSYYKKYILVVNKADQSQLPHLDFVKEINWFAVLDFDPESAISGLCSLVRAERSPNLHFPRQFVERENNDIETIAKNLNLHKQTSWIFCNGRANIDEEKPMESKEFQKKRSDNHSKLVSLLCNNDLMPSGRFLVVFLLLMNIDDPIDPMMETFFYFYQKLNGLSDMMLITERLESYESWATLAHTRVDEDELAYRSIRSMSLDHLNSTICKIKSATKSRKRFLRTSVGGSCSLTAVQEERMSSLTIVCENECEDTGIEADDTAFDELRRSIEENYYKGGKVCPWNFYFSEKRGKPFIKREPFNNLKENIEDALKSNRCLESVNLFHHPGCGGTTLAWHVLWELRKKFRCAVIKSNSDDQKEISVQVKELLKYAENDAKVYTPVLLLADDIDDTEILKQLQHSIISELSDVVFDRPLVVMVNCMRSQALEESQKNHLMTSVILEQKLSSTEQHLFEEKLKEIKNEYEKCNNFLSFMIIKENFDSNYIKNTVKNMLKGLDYSSNRPNAKLISYVALLNNYVKNTSIPVSRCEAILGISQVKSTFWRKETLEDGLSQHAKLLLIKCPMDEVNGTYESVRMIHPLVAKQVLEEFETTNRSSRFSIAKELLAEDILFNNGMGREHLVKNVRNMFVIRHRKEQGDETDSLFAPLIEDISMQNAKELMCCATDRFSKDAILAQALARFCYLKDNNFDEAKKWAEHAKKLVKNSSYITDTIGQIYKHELKQKFDVSAIEKKGFLPPSDLNKALQLAKSASDFFREAQELVKTEDGAFNTAGFFGDIEVATHMLQLFELTKVFYKTGEIHKRTLVAYLNGRIDLSRIPTDDEEEKATVEVLQNNELYLRELKKRMKYSLEVLEAYFWLFKPRYAESQIQDKHRYTVEKFYNQYTTIFCSEKSEKLDAKQFPKLSATNEIESEHGDRLPGLIRYLAERNAEKSLEVIVSSYKSLLCNSKNIRKQNLIFANVILNCVNNKSKTVSPYSELVTMLNNILREIGTQHRFPEPYFLALRLLWLNEESKRTDVNQLAEYIEAMKRSFRAKYVYMSCRQQLTTNFFLGKGNGLERIVSRTKIDKTADMQRTGKSLHLLWLSGEIFKEKKVQQIVLRVRGSTTDEGDIYLDHRFSAGDGKNKAIKIPVHPVNLGPLRTGKSIESVTFFVGFTMEGPIAYDIQPV</sequence>
<feature type="compositionally biased region" description="Basic and acidic residues" evidence="1">
    <location>
        <begin position="114"/>
        <end position="125"/>
    </location>
</feature>
<name>S4R5K6_PETMA</name>
<protein>
    <recommendedName>
        <fullName evidence="3">SAM domain-containing protein</fullName>
    </recommendedName>
</protein>
<dbReference type="OMA" id="DEENQWK"/>
<dbReference type="Ensembl" id="ENSPMAT00000000487.1">
    <property type="protein sequence ID" value="ENSPMAP00000000486.1"/>
    <property type="gene ID" value="ENSPMAG00000000438.1"/>
</dbReference>
<organism evidence="2">
    <name type="scientific">Petromyzon marinus</name>
    <name type="common">Sea lamprey</name>
    <dbReference type="NCBI Taxonomy" id="7757"/>
    <lineage>
        <taxon>Eukaryota</taxon>
        <taxon>Metazoa</taxon>
        <taxon>Chordata</taxon>
        <taxon>Craniata</taxon>
        <taxon>Vertebrata</taxon>
        <taxon>Cyclostomata</taxon>
        <taxon>Hyperoartia</taxon>
        <taxon>Petromyzontiformes</taxon>
        <taxon>Petromyzontidae</taxon>
        <taxon>Petromyzon</taxon>
    </lineage>
</organism>
<dbReference type="SUPFAM" id="SSF52540">
    <property type="entry name" value="P-loop containing nucleoside triphosphate hydrolases"/>
    <property type="match status" value="1"/>
</dbReference>
<dbReference type="GO" id="GO:0005737">
    <property type="term" value="C:cytoplasm"/>
    <property type="evidence" value="ECO:0007669"/>
    <property type="project" value="TreeGrafter"/>
</dbReference>
<dbReference type="HOGENOM" id="CLU_002439_0_0_1"/>
<dbReference type="PANTHER" id="PTHR16155:SF18">
    <property type="entry name" value="STERILE ALPHA MOTIF DOMAIN-CONTAINING PROTEIN 9-LIKE"/>
    <property type="match status" value="1"/>
</dbReference>
<dbReference type="Gene3D" id="3.30.950.30">
    <property type="entry name" value="Schlafen, AAA domain"/>
    <property type="match status" value="1"/>
</dbReference>
<proteinExistence type="predicted"/>
<evidence type="ECO:0000313" key="2">
    <source>
        <dbReference type="Ensembl" id="ENSPMAP00000000486.1"/>
    </source>
</evidence>
<dbReference type="STRING" id="7757.ENSPMAP00000000486"/>
<dbReference type="InterPro" id="IPR038461">
    <property type="entry name" value="Schlafen_AlbA_2_dom_sf"/>
</dbReference>
<evidence type="ECO:0000256" key="1">
    <source>
        <dbReference type="SAM" id="MobiDB-lite"/>
    </source>
</evidence>
<feature type="region of interest" description="Disordered" evidence="1">
    <location>
        <begin position="76"/>
        <end position="130"/>
    </location>
</feature>
<dbReference type="InterPro" id="IPR027417">
    <property type="entry name" value="P-loop_NTPase"/>
</dbReference>
<dbReference type="GeneTree" id="ENSGT00390000013973"/>
<dbReference type="InterPro" id="IPR013761">
    <property type="entry name" value="SAM/pointed_sf"/>
</dbReference>
<reference evidence="2" key="1">
    <citation type="submission" date="2025-08" db="UniProtKB">
        <authorList>
            <consortium name="Ensembl"/>
        </authorList>
    </citation>
    <scope>IDENTIFICATION</scope>
</reference>
<dbReference type="SUPFAM" id="SSF47769">
    <property type="entry name" value="SAM/Pointed domain"/>
    <property type="match status" value="1"/>
</dbReference>
<dbReference type="PANTHER" id="PTHR16155">
    <property type="entry name" value="DED DOMAIN-CONTAINING PROTEIN"/>
    <property type="match status" value="1"/>
</dbReference>
<evidence type="ECO:0008006" key="3">
    <source>
        <dbReference type="Google" id="ProtNLM"/>
    </source>
</evidence>
<accession>S4R5K6</accession>
<dbReference type="Gene3D" id="1.10.150.50">
    <property type="entry name" value="Transcription Factor, Ets-1"/>
    <property type="match status" value="1"/>
</dbReference>
<reference evidence="2" key="2">
    <citation type="submission" date="2025-09" db="UniProtKB">
        <authorList>
            <consortium name="Ensembl"/>
        </authorList>
    </citation>
    <scope>IDENTIFICATION</scope>
</reference>